<name>A0A1I0BQS5_9FIRM</name>
<dbReference type="OrthoDB" id="9857732at2"/>
<dbReference type="Proteomes" id="UP000199568">
    <property type="component" value="Unassembled WGS sequence"/>
</dbReference>
<reference evidence="1 2" key="1">
    <citation type="submission" date="2016-10" db="EMBL/GenBank/DDBJ databases">
        <authorList>
            <person name="de Groot N.N."/>
        </authorList>
    </citation>
    <scope>NUCLEOTIDE SEQUENCE [LARGE SCALE GENOMIC DNA]</scope>
    <source>
        <strain evidence="1 2">DSM 18979</strain>
    </source>
</reference>
<evidence type="ECO:0000313" key="2">
    <source>
        <dbReference type="Proteomes" id="UP000199568"/>
    </source>
</evidence>
<protein>
    <recommendedName>
        <fullName evidence="3">Lipoprotein</fullName>
    </recommendedName>
</protein>
<dbReference type="AlphaFoldDB" id="A0A1I0BQS5"/>
<gene>
    <name evidence="1" type="ORF">SAMN05660297_01383</name>
</gene>
<organism evidence="1 2">
    <name type="scientific">Natronincola peptidivorans</name>
    <dbReference type="NCBI Taxonomy" id="426128"/>
    <lineage>
        <taxon>Bacteria</taxon>
        <taxon>Bacillati</taxon>
        <taxon>Bacillota</taxon>
        <taxon>Clostridia</taxon>
        <taxon>Peptostreptococcales</taxon>
        <taxon>Natronincolaceae</taxon>
        <taxon>Natronincola</taxon>
    </lineage>
</organism>
<proteinExistence type="predicted"/>
<evidence type="ECO:0008006" key="3">
    <source>
        <dbReference type="Google" id="ProtNLM"/>
    </source>
</evidence>
<dbReference type="RefSeq" id="WP_090441306.1">
    <property type="nucleotide sequence ID" value="NZ_FOHU01000004.1"/>
</dbReference>
<evidence type="ECO:0000313" key="1">
    <source>
        <dbReference type="EMBL" id="SET09408.1"/>
    </source>
</evidence>
<accession>A0A1I0BQS5</accession>
<keyword evidence="2" id="KW-1185">Reference proteome</keyword>
<dbReference type="PROSITE" id="PS51257">
    <property type="entry name" value="PROKAR_LIPOPROTEIN"/>
    <property type="match status" value="1"/>
</dbReference>
<sequence length="149" mass="17161">MKKLVLLILMIVIIIVGLIGCTNEEEISAIENHVVMYEETFQDIMALYSVASPILTVEDEEELIKTAREIHVVIEKLKDESTHFFSDEAREVVEQLTFSAEKALEHQEQLIQSDDTSELQQSVMEEISKIADFMRAYAMLYEDFLEISQ</sequence>
<dbReference type="EMBL" id="FOHU01000004">
    <property type="protein sequence ID" value="SET09408.1"/>
    <property type="molecule type" value="Genomic_DNA"/>
</dbReference>